<keyword evidence="2" id="KW-1185">Reference proteome</keyword>
<dbReference type="EMBL" id="PGOL01008461">
    <property type="protein sequence ID" value="PKI31709.1"/>
    <property type="molecule type" value="Genomic_DNA"/>
</dbReference>
<protein>
    <submittedName>
        <fullName evidence="1">Uncharacterized protein</fullName>
    </submittedName>
</protein>
<gene>
    <name evidence="1" type="ORF">CRG98_047919</name>
</gene>
<dbReference type="Pfam" id="PF07891">
    <property type="entry name" value="DUF1666"/>
    <property type="match status" value="1"/>
</dbReference>
<comment type="caution">
    <text evidence="1">The sequence shown here is derived from an EMBL/GenBank/DDBJ whole genome shotgun (WGS) entry which is preliminary data.</text>
</comment>
<dbReference type="Proteomes" id="UP000233551">
    <property type="component" value="Unassembled WGS sequence"/>
</dbReference>
<reference evidence="1 2" key="1">
    <citation type="submission" date="2017-11" db="EMBL/GenBank/DDBJ databases">
        <title>De-novo sequencing of pomegranate (Punica granatum L.) genome.</title>
        <authorList>
            <person name="Akparov Z."/>
            <person name="Amiraslanov A."/>
            <person name="Hajiyeva S."/>
            <person name="Abbasov M."/>
            <person name="Kaur K."/>
            <person name="Hamwieh A."/>
            <person name="Solovyev V."/>
            <person name="Salamov A."/>
            <person name="Braich B."/>
            <person name="Kosarev P."/>
            <person name="Mahmoud A."/>
            <person name="Hajiyev E."/>
            <person name="Babayeva S."/>
            <person name="Izzatullayeva V."/>
            <person name="Mammadov A."/>
            <person name="Mammadov A."/>
            <person name="Sharifova S."/>
            <person name="Ojaghi J."/>
            <person name="Eynullazada K."/>
            <person name="Bayramov B."/>
            <person name="Abdulazimova A."/>
            <person name="Shahmuradov I."/>
        </authorList>
    </citation>
    <scope>NUCLEOTIDE SEQUENCE [LARGE SCALE GENOMIC DNA]</scope>
    <source>
        <strain evidence="2">cv. AG2017</strain>
        <tissue evidence="1">Leaf</tissue>
    </source>
</reference>
<proteinExistence type="predicted"/>
<sequence>MVIVAASSKHTIWPSLNVVLWRPLLKSVALGKPVPALPIVAKESCVKEEEEDREEAGEMKSTNLGDVEAAGKKWWGGFDVFYERWRMKLIKISRQRTWLHMCLTWEALHCQFTQLSQKLSPQPENPLNSFSSFRFYSREACHFYPEQQVQSSPEKKVVKLKELKKRKGWKKKSWPQRYKDAQLLFGLIDMKILSRVLKMERITNEQLSGARRR</sequence>
<evidence type="ECO:0000313" key="2">
    <source>
        <dbReference type="Proteomes" id="UP000233551"/>
    </source>
</evidence>
<dbReference type="PANTHER" id="PTHR46702:SF1">
    <property type="entry name" value="DUF1666 FAMILY PROTEIN (DUF1666)"/>
    <property type="match status" value="1"/>
</dbReference>
<organism evidence="1 2">
    <name type="scientific">Punica granatum</name>
    <name type="common">Pomegranate</name>
    <dbReference type="NCBI Taxonomy" id="22663"/>
    <lineage>
        <taxon>Eukaryota</taxon>
        <taxon>Viridiplantae</taxon>
        <taxon>Streptophyta</taxon>
        <taxon>Embryophyta</taxon>
        <taxon>Tracheophyta</taxon>
        <taxon>Spermatophyta</taxon>
        <taxon>Magnoliopsida</taxon>
        <taxon>eudicotyledons</taxon>
        <taxon>Gunneridae</taxon>
        <taxon>Pentapetalae</taxon>
        <taxon>rosids</taxon>
        <taxon>malvids</taxon>
        <taxon>Myrtales</taxon>
        <taxon>Lythraceae</taxon>
        <taxon>Punica</taxon>
    </lineage>
</organism>
<dbReference type="InterPro" id="IPR012870">
    <property type="entry name" value="DUF1666"/>
</dbReference>
<dbReference type="AlphaFoldDB" id="A0A2I0HJ28"/>
<evidence type="ECO:0000313" key="1">
    <source>
        <dbReference type="EMBL" id="PKI31709.1"/>
    </source>
</evidence>
<accession>A0A2I0HJ28</accession>
<name>A0A2I0HJ28_PUNGR</name>
<dbReference type="STRING" id="22663.A0A2I0HJ28"/>
<dbReference type="PANTHER" id="PTHR46702">
    <property type="entry name" value="DNA LIGASE (DUF1666)-RELATED"/>
    <property type="match status" value="1"/>
</dbReference>